<evidence type="ECO:0000313" key="1">
    <source>
        <dbReference type="EMBL" id="GIY40516.1"/>
    </source>
</evidence>
<evidence type="ECO:0000313" key="2">
    <source>
        <dbReference type="Proteomes" id="UP001054945"/>
    </source>
</evidence>
<reference evidence="1 2" key="1">
    <citation type="submission" date="2021-06" db="EMBL/GenBank/DDBJ databases">
        <title>Caerostris extrusa draft genome.</title>
        <authorList>
            <person name="Kono N."/>
            <person name="Arakawa K."/>
        </authorList>
    </citation>
    <scope>NUCLEOTIDE SEQUENCE [LARGE SCALE GENOMIC DNA]</scope>
</reference>
<comment type="caution">
    <text evidence="1">The sequence shown here is derived from an EMBL/GenBank/DDBJ whole genome shotgun (WGS) entry which is preliminary data.</text>
</comment>
<proteinExistence type="predicted"/>
<name>A0AAV4T5A4_CAEEX</name>
<keyword evidence="2" id="KW-1185">Reference proteome</keyword>
<accession>A0AAV4T5A4</accession>
<gene>
    <name evidence="1" type="ORF">CEXT_805061</name>
</gene>
<sequence length="112" mass="12999">MVNVKDSQNYTEIDPKHGKTTPIVVIEFGKNNLPEEEGSDIFETIFADLPQRRHRYLPNFLYFILKRIPGLQVTCRLNHSRLFCVSVFTTEPPHFLKLSAFMCHSICLLTQC</sequence>
<dbReference type="EMBL" id="BPLR01010623">
    <property type="protein sequence ID" value="GIY40516.1"/>
    <property type="molecule type" value="Genomic_DNA"/>
</dbReference>
<dbReference type="Proteomes" id="UP001054945">
    <property type="component" value="Unassembled WGS sequence"/>
</dbReference>
<protein>
    <submittedName>
        <fullName evidence="1">Uncharacterized protein</fullName>
    </submittedName>
</protein>
<organism evidence="1 2">
    <name type="scientific">Caerostris extrusa</name>
    <name type="common">Bark spider</name>
    <name type="synonym">Caerostris bankana</name>
    <dbReference type="NCBI Taxonomy" id="172846"/>
    <lineage>
        <taxon>Eukaryota</taxon>
        <taxon>Metazoa</taxon>
        <taxon>Ecdysozoa</taxon>
        <taxon>Arthropoda</taxon>
        <taxon>Chelicerata</taxon>
        <taxon>Arachnida</taxon>
        <taxon>Araneae</taxon>
        <taxon>Araneomorphae</taxon>
        <taxon>Entelegynae</taxon>
        <taxon>Araneoidea</taxon>
        <taxon>Araneidae</taxon>
        <taxon>Caerostris</taxon>
    </lineage>
</organism>
<dbReference type="AlphaFoldDB" id="A0AAV4T5A4"/>